<proteinExistence type="predicted"/>
<keyword evidence="1" id="KW-0812">Transmembrane</keyword>
<feature type="chain" id="PRO_5031287980" description="GDT1 family protein" evidence="2">
    <location>
        <begin position="19"/>
        <end position="250"/>
    </location>
</feature>
<keyword evidence="2" id="KW-0732">Signal</keyword>
<dbReference type="EMBL" id="HBNR01029757">
    <property type="protein sequence ID" value="CAE4583320.1"/>
    <property type="molecule type" value="Transcribed_RNA"/>
</dbReference>
<keyword evidence="1" id="KW-1133">Transmembrane helix</keyword>
<feature type="transmembrane region" description="Helical" evidence="1">
    <location>
        <begin position="183"/>
        <end position="205"/>
    </location>
</feature>
<feature type="transmembrane region" description="Helical" evidence="1">
    <location>
        <begin position="214"/>
        <end position="234"/>
    </location>
</feature>
<protein>
    <recommendedName>
        <fullName evidence="4">GDT1 family protein</fullName>
    </recommendedName>
</protein>
<evidence type="ECO:0000313" key="3">
    <source>
        <dbReference type="EMBL" id="CAE4583320.1"/>
    </source>
</evidence>
<accession>A0A7S4QGX9</accession>
<feature type="transmembrane region" description="Helical" evidence="1">
    <location>
        <begin position="52"/>
        <end position="72"/>
    </location>
</feature>
<keyword evidence="1" id="KW-0472">Membrane</keyword>
<feature type="transmembrane region" description="Helical" evidence="1">
    <location>
        <begin position="145"/>
        <end position="163"/>
    </location>
</feature>
<evidence type="ECO:0000256" key="2">
    <source>
        <dbReference type="SAM" id="SignalP"/>
    </source>
</evidence>
<reference evidence="3" key="1">
    <citation type="submission" date="2021-01" db="EMBL/GenBank/DDBJ databases">
        <authorList>
            <person name="Corre E."/>
            <person name="Pelletier E."/>
            <person name="Niang G."/>
            <person name="Scheremetjew M."/>
            <person name="Finn R."/>
            <person name="Kale V."/>
            <person name="Holt S."/>
            <person name="Cochrane G."/>
            <person name="Meng A."/>
            <person name="Brown T."/>
            <person name="Cohen L."/>
        </authorList>
    </citation>
    <scope>NUCLEOTIDE SEQUENCE</scope>
    <source>
        <strain evidence="3">CCMP3105</strain>
    </source>
</reference>
<name>A0A7S4QGX9_9DINO</name>
<feature type="signal peptide" evidence="2">
    <location>
        <begin position="1"/>
        <end position="18"/>
    </location>
</feature>
<evidence type="ECO:0000256" key="1">
    <source>
        <dbReference type="SAM" id="Phobius"/>
    </source>
</evidence>
<organism evidence="3">
    <name type="scientific">Alexandrium monilatum</name>
    <dbReference type="NCBI Taxonomy" id="311494"/>
    <lineage>
        <taxon>Eukaryota</taxon>
        <taxon>Sar</taxon>
        <taxon>Alveolata</taxon>
        <taxon>Dinophyceae</taxon>
        <taxon>Gonyaulacales</taxon>
        <taxon>Pyrocystaceae</taxon>
        <taxon>Alexandrium</taxon>
    </lineage>
</organism>
<sequence>MAFQIGTLFHYWLLAMLADLGDKTWMMTTVCSAWCPICGIRDNSPGVSVLEYLLLFVGASFALVLRSILLAFGINPFAWDGFCEVSATVILLLAGLKATYEWRCSLYEGGDELAVRPPSTAEERLAIKDLENTGKDAGELDRWDWLKVLSTAMLLPGFIVLFTEAGDRSQGVLTTASNTRADFAIGASLGFVSSSLLAVVAGFVIKKRVTVKWLLFWVFALTWLVDISCLRDALLRLLLGSVPLSSRGTR</sequence>
<evidence type="ECO:0008006" key="4">
    <source>
        <dbReference type="Google" id="ProtNLM"/>
    </source>
</evidence>
<gene>
    <name evidence="3" type="ORF">AMON00008_LOCUS20278</name>
</gene>
<dbReference type="AlphaFoldDB" id="A0A7S4QGX9"/>